<keyword evidence="2" id="KW-1185">Reference proteome</keyword>
<dbReference type="EMBL" id="JAKOGI010000014">
    <property type="protein sequence ID" value="KAJ8450615.1"/>
    <property type="molecule type" value="Genomic_DNA"/>
</dbReference>
<dbReference type="Proteomes" id="UP001153076">
    <property type="component" value="Unassembled WGS sequence"/>
</dbReference>
<reference evidence="1" key="1">
    <citation type="submission" date="2022-04" db="EMBL/GenBank/DDBJ databases">
        <title>Carnegiea gigantea Genome sequencing and assembly v2.</title>
        <authorList>
            <person name="Copetti D."/>
            <person name="Sanderson M.J."/>
            <person name="Burquez A."/>
            <person name="Wojciechowski M.F."/>
        </authorList>
    </citation>
    <scope>NUCLEOTIDE SEQUENCE</scope>
    <source>
        <strain evidence="1">SGP5-SGP5p</strain>
        <tissue evidence="1">Aerial part</tissue>
    </source>
</reference>
<organism evidence="1 2">
    <name type="scientific">Carnegiea gigantea</name>
    <dbReference type="NCBI Taxonomy" id="171969"/>
    <lineage>
        <taxon>Eukaryota</taxon>
        <taxon>Viridiplantae</taxon>
        <taxon>Streptophyta</taxon>
        <taxon>Embryophyta</taxon>
        <taxon>Tracheophyta</taxon>
        <taxon>Spermatophyta</taxon>
        <taxon>Magnoliopsida</taxon>
        <taxon>eudicotyledons</taxon>
        <taxon>Gunneridae</taxon>
        <taxon>Pentapetalae</taxon>
        <taxon>Caryophyllales</taxon>
        <taxon>Cactineae</taxon>
        <taxon>Cactaceae</taxon>
        <taxon>Cactoideae</taxon>
        <taxon>Echinocereeae</taxon>
        <taxon>Carnegiea</taxon>
    </lineage>
</organism>
<sequence>MEAWQNSVGEGIRGKVSACAQKLKAWSKQQFGNIKKKIRETEKKLKKAQKLPSSADCINLCKELVTKLDILHKEEESMAYLRAQANEFCDGDKNSTYFHHKANDRRRRNHIKGLENDTGEWKQKQEDIEQIITFYVLCNPDQIATALEVGDGKNIRVWEDPWVSPTSDISSPRPLCSPDLSLERLILLTSRMVGGRLVDSEDADLILSLSISSQLPHDTPTGGPVKTAYSRSKQPTGRGKLVIVPRASWELLGVLAELRGRHILEDEKCPCFLNERETLFHAIFDYERVQLAWKSTDLLDVVQEAPRTSMRQCLA</sequence>
<dbReference type="AlphaFoldDB" id="A0A9Q1QSF2"/>
<dbReference type="OrthoDB" id="1935089at2759"/>
<evidence type="ECO:0000313" key="1">
    <source>
        <dbReference type="EMBL" id="KAJ8450615.1"/>
    </source>
</evidence>
<proteinExistence type="predicted"/>
<evidence type="ECO:0000313" key="2">
    <source>
        <dbReference type="Proteomes" id="UP001153076"/>
    </source>
</evidence>
<comment type="caution">
    <text evidence="1">The sequence shown here is derived from an EMBL/GenBank/DDBJ whole genome shotgun (WGS) entry which is preliminary data.</text>
</comment>
<name>A0A9Q1QSF2_9CARY</name>
<gene>
    <name evidence="1" type="ORF">Cgig2_020252</name>
</gene>
<protein>
    <submittedName>
        <fullName evidence="1">Uncharacterized protein</fullName>
    </submittedName>
</protein>
<accession>A0A9Q1QSF2</accession>